<dbReference type="Pfam" id="PF19383">
    <property type="entry name" value="DUF5958"/>
    <property type="match status" value="1"/>
</dbReference>
<dbReference type="RefSeq" id="WP_346146562.1">
    <property type="nucleotide sequence ID" value="NZ_BAAAUA010000028.1"/>
</dbReference>
<evidence type="ECO:0000256" key="1">
    <source>
        <dbReference type="SAM" id="MobiDB-lite"/>
    </source>
</evidence>
<feature type="region of interest" description="Disordered" evidence="1">
    <location>
        <begin position="127"/>
        <end position="146"/>
    </location>
</feature>
<comment type="caution">
    <text evidence="2">The sequence shown here is derived from an EMBL/GenBank/DDBJ whole genome shotgun (WGS) entry which is preliminary data.</text>
</comment>
<dbReference type="InterPro" id="IPR046002">
    <property type="entry name" value="DUF5958"/>
</dbReference>
<name>A0ABW0VKZ1_9ACTN</name>
<proteinExistence type="predicted"/>
<evidence type="ECO:0000313" key="3">
    <source>
        <dbReference type="Proteomes" id="UP001596066"/>
    </source>
</evidence>
<reference evidence="3" key="1">
    <citation type="journal article" date="2019" name="Int. J. Syst. Evol. Microbiol.">
        <title>The Global Catalogue of Microorganisms (GCM) 10K type strain sequencing project: providing services to taxonomists for standard genome sequencing and annotation.</title>
        <authorList>
            <consortium name="The Broad Institute Genomics Platform"/>
            <consortium name="The Broad Institute Genome Sequencing Center for Infectious Disease"/>
            <person name="Wu L."/>
            <person name="Ma J."/>
        </authorList>
    </citation>
    <scope>NUCLEOTIDE SEQUENCE [LARGE SCALE GENOMIC DNA]</scope>
    <source>
        <strain evidence="3">CGMCC 4.1622</strain>
    </source>
</reference>
<protein>
    <submittedName>
        <fullName evidence="2">DUF5958 family protein</fullName>
    </submittedName>
</protein>
<keyword evidence="3" id="KW-1185">Reference proteome</keyword>
<evidence type="ECO:0000313" key="2">
    <source>
        <dbReference type="EMBL" id="MFC5646552.1"/>
    </source>
</evidence>
<gene>
    <name evidence="2" type="ORF">ACFPZF_35090</name>
</gene>
<sequence length="146" mass="16182">MSRHPLPRILPALDDRTIMLNRLAQGLHPLDDGIAWFTDLAAPERTAILTVLAELCLQARATTEDAPEATARSGIRPTHTPAVLLARGHLAPQLHRIATLPENEQLKSFRLLLALFTVADRRRRERSCTPTCHHPWHHLGPAAPSA</sequence>
<dbReference type="Proteomes" id="UP001596066">
    <property type="component" value="Unassembled WGS sequence"/>
</dbReference>
<dbReference type="EMBL" id="JBHSOC010000104">
    <property type="protein sequence ID" value="MFC5646552.1"/>
    <property type="molecule type" value="Genomic_DNA"/>
</dbReference>
<accession>A0ABW0VKZ1</accession>
<organism evidence="2 3">
    <name type="scientific">Kitasatospora cinereorecta</name>
    <dbReference type="NCBI Taxonomy" id="285560"/>
    <lineage>
        <taxon>Bacteria</taxon>
        <taxon>Bacillati</taxon>
        <taxon>Actinomycetota</taxon>
        <taxon>Actinomycetes</taxon>
        <taxon>Kitasatosporales</taxon>
        <taxon>Streptomycetaceae</taxon>
        <taxon>Kitasatospora</taxon>
    </lineage>
</organism>